<evidence type="ECO:0000313" key="2">
    <source>
        <dbReference type="EMBL" id="TWJ08352.1"/>
    </source>
</evidence>
<gene>
    <name evidence="2" type="ORF">LX16_4580</name>
</gene>
<proteinExistence type="predicted"/>
<keyword evidence="1" id="KW-0812">Transmembrane</keyword>
<dbReference type="EMBL" id="VLLL01000008">
    <property type="protein sequence ID" value="TWJ08352.1"/>
    <property type="molecule type" value="Genomic_DNA"/>
</dbReference>
<organism evidence="2 3">
    <name type="scientific">Stackebrandtia albiflava</name>
    <dbReference type="NCBI Taxonomy" id="406432"/>
    <lineage>
        <taxon>Bacteria</taxon>
        <taxon>Bacillati</taxon>
        <taxon>Actinomycetota</taxon>
        <taxon>Actinomycetes</taxon>
        <taxon>Glycomycetales</taxon>
        <taxon>Glycomycetaceae</taxon>
        <taxon>Stackebrandtia</taxon>
    </lineage>
</organism>
<protein>
    <submittedName>
        <fullName evidence="2">Uncharacterized protein</fullName>
    </submittedName>
</protein>
<keyword evidence="3" id="KW-1185">Reference proteome</keyword>
<name>A0A562URW6_9ACTN</name>
<reference evidence="2 3" key="1">
    <citation type="journal article" date="2013" name="Stand. Genomic Sci.">
        <title>Genomic Encyclopedia of Type Strains, Phase I: The one thousand microbial genomes (KMG-I) project.</title>
        <authorList>
            <person name="Kyrpides N.C."/>
            <person name="Woyke T."/>
            <person name="Eisen J.A."/>
            <person name="Garrity G."/>
            <person name="Lilburn T.G."/>
            <person name="Beck B.J."/>
            <person name="Whitman W.B."/>
            <person name="Hugenholtz P."/>
            <person name="Klenk H.P."/>
        </authorList>
    </citation>
    <scope>NUCLEOTIDE SEQUENCE [LARGE SCALE GENOMIC DNA]</scope>
    <source>
        <strain evidence="2 3">DSM 45044</strain>
    </source>
</reference>
<accession>A0A562URW6</accession>
<sequence length="148" mass="15562">MAASRAETEAMTTNSPRALPALSGAARTLTYWAGGFMLFIAAAHTAVFAPHPYWEHWISGGLRQAGVDPESLATFWALPGGFVVTLALLGLMVLRDARAGAAVPGYFGPVIAVWCLACTWLIGPSGFLSGLVPAALLIVAALLRRRRG</sequence>
<feature type="transmembrane region" description="Helical" evidence="1">
    <location>
        <begin position="101"/>
        <end position="122"/>
    </location>
</feature>
<evidence type="ECO:0000313" key="3">
    <source>
        <dbReference type="Proteomes" id="UP000321617"/>
    </source>
</evidence>
<evidence type="ECO:0000256" key="1">
    <source>
        <dbReference type="SAM" id="Phobius"/>
    </source>
</evidence>
<dbReference type="Proteomes" id="UP000321617">
    <property type="component" value="Unassembled WGS sequence"/>
</dbReference>
<keyword evidence="1" id="KW-0472">Membrane</keyword>
<comment type="caution">
    <text evidence="2">The sequence shown here is derived from an EMBL/GenBank/DDBJ whole genome shotgun (WGS) entry which is preliminary data.</text>
</comment>
<feature type="transmembrane region" description="Helical" evidence="1">
    <location>
        <begin position="73"/>
        <end position="94"/>
    </location>
</feature>
<keyword evidence="1" id="KW-1133">Transmembrane helix</keyword>
<dbReference type="AlphaFoldDB" id="A0A562URW6"/>
<feature type="transmembrane region" description="Helical" evidence="1">
    <location>
        <begin position="29"/>
        <end position="53"/>
    </location>
</feature>
<feature type="transmembrane region" description="Helical" evidence="1">
    <location>
        <begin position="128"/>
        <end position="144"/>
    </location>
</feature>